<protein>
    <submittedName>
        <fullName evidence="3">Uncharacterized protein</fullName>
    </submittedName>
</protein>
<proteinExistence type="predicted"/>
<name>A0A699H6Y4_TANCI</name>
<dbReference type="AlphaFoldDB" id="A0A699H6Y4"/>
<evidence type="ECO:0000259" key="1">
    <source>
        <dbReference type="Pfam" id="PF07727"/>
    </source>
</evidence>
<accession>A0A699H6Y4</accession>
<dbReference type="Pfam" id="PF25597">
    <property type="entry name" value="SH3_retrovirus"/>
    <property type="match status" value="1"/>
</dbReference>
<dbReference type="InterPro" id="IPR013103">
    <property type="entry name" value="RVT_2"/>
</dbReference>
<dbReference type="InterPro" id="IPR057670">
    <property type="entry name" value="SH3_retrovirus"/>
</dbReference>
<gene>
    <name evidence="3" type="ORF">Tci_330074</name>
</gene>
<sequence>GWGCRAVVRIPDLKLKTLGQKSIECIFFRYAEHSKAFKFYVIEPNDSVSINFIIESKDEIFDENRFSSVPRLSLRIPSGTEDIGGLVVPKEATEEMDVKTAFLNGDLDEEVYVNQPHGFIMPGNKNKVCKLIKSLYELKKFDESGKGVIICPYVDDMLIFGTDQVQVDLTKEFLSSRFSMKDMREADVILGILNMKHIWWSKVPMLKPGEYELWRMRMEQYIQMVDYSLWEVIENGNKPPVTTVVEGVETIITPATTEQKAQRRLELKARSTLLMGIPNYHQLKFNSIKDSKSLLQAIEKRNKPEIDTLSLDDLYNNLKIYKPEVKRTTSSNTNTQNVAFVSSNSTSNTNGEFNTTHEVSAASSQVNAVNSSNIDNLSDAVICAFLASQPSSPQHVNENLEQIHIDDLEEMYLKWKMAMLTMRARIFLKNTGRKLNLNRNETVSFDKTKVECYNFHKRDHFAREYRAPRSLSKLLDSQIADKCKACLGYIVVLPPYKGNLFPPKAYLSGLDEFGNVPRISEPIVKKPVVETNKAKDSAYKPKDERNNFSPLIIEDWISDSKDKTESRPEIEKKIVKPSFAKIEFVKSKE</sequence>
<evidence type="ECO:0000313" key="3">
    <source>
        <dbReference type="EMBL" id="GEX58099.1"/>
    </source>
</evidence>
<organism evidence="3">
    <name type="scientific">Tanacetum cinerariifolium</name>
    <name type="common">Dalmatian daisy</name>
    <name type="synonym">Chrysanthemum cinerariifolium</name>
    <dbReference type="NCBI Taxonomy" id="118510"/>
    <lineage>
        <taxon>Eukaryota</taxon>
        <taxon>Viridiplantae</taxon>
        <taxon>Streptophyta</taxon>
        <taxon>Embryophyta</taxon>
        <taxon>Tracheophyta</taxon>
        <taxon>Spermatophyta</taxon>
        <taxon>Magnoliopsida</taxon>
        <taxon>eudicotyledons</taxon>
        <taxon>Gunneridae</taxon>
        <taxon>Pentapetalae</taxon>
        <taxon>asterids</taxon>
        <taxon>campanulids</taxon>
        <taxon>Asterales</taxon>
        <taxon>Asteraceae</taxon>
        <taxon>Asteroideae</taxon>
        <taxon>Anthemideae</taxon>
        <taxon>Anthemidinae</taxon>
        <taxon>Tanacetum</taxon>
    </lineage>
</organism>
<feature type="domain" description="Retroviral polymerase SH3-like" evidence="2">
    <location>
        <begin position="4"/>
        <end position="68"/>
    </location>
</feature>
<dbReference type="EMBL" id="BKCJ010116916">
    <property type="protein sequence ID" value="GEX58099.1"/>
    <property type="molecule type" value="Genomic_DNA"/>
</dbReference>
<comment type="caution">
    <text evidence="3">The sequence shown here is derived from an EMBL/GenBank/DDBJ whole genome shotgun (WGS) entry which is preliminary data.</text>
</comment>
<dbReference type="Pfam" id="PF07727">
    <property type="entry name" value="RVT_2"/>
    <property type="match status" value="1"/>
</dbReference>
<feature type="non-terminal residue" evidence="3">
    <location>
        <position position="1"/>
    </location>
</feature>
<feature type="domain" description="Reverse transcriptase Ty1/copia-type" evidence="1">
    <location>
        <begin position="94"/>
        <end position="140"/>
    </location>
</feature>
<evidence type="ECO:0000259" key="2">
    <source>
        <dbReference type="Pfam" id="PF25597"/>
    </source>
</evidence>
<reference evidence="3" key="1">
    <citation type="journal article" date="2019" name="Sci. Rep.">
        <title>Draft genome of Tanacetum cinerariifolium, the natural source of mosquito coil.</title>
        <authorList>
            <person name="Yamashiro T."/>
            <person name="Shiraishi A."/>
            <person name="Satake H."/>
            <person name="Nakayama K."/>
        </authorList>
    </citation>
    <scope>NUCLEOTIDE SEQUENCE</scope>
</reference>